<dbReference type="GO" id="GO:0044283">
    <property type="term" value="P:small molecule biosynthetic process"/>
    <property type="evidence" value="ECO:0007669"/>
    <property type="project" value="UniProtKB-ARBA"/>
</dbReference>
<dbReference type="Pfam" id="PF14226">
    <property type="entry name" value="DIOX_N"/>
    <property type="match status" value="1"/>
</dbReference>
<keyword evidence="2" id="KW-0560">Oxidoreductase</keyword>
<dbReference type="GO" id="GO:0046872">
    <property type="term" value="F:metal ion binding"/>
    <property type="evidence" value="ECO:0007669"/>
    <property type="project" value="UniProtKB-KW"/>
</dbReference>
<reference evidence="4 5" key="1">
    <citation type="submission" date="2015-10" db="EMBL/GenBank/DDBJ databases">
        <title>Full genome of DAOMC 229536 Phialocephala scopiformis, a fungal endophyte of spruce producing the potent anti-insectan compound rugulosin.</title>
        <authorList>
            <consortium name="DOE Joint Genome Institute"/>
            <person name="Walker A.K."/>
            <person name="Frasz S.L."/>
            <person name="Seifert K.A."/>
            <person name="Miller J.D."/>
            <person name="Mondo S.J."/>
            <person name="Labutti K."/>
            <person name="Lipzen A."/>
            <person name="Dockter R."/>
            <person name="Kennedy M."/>
            <person name="Grigoriev I.V."/>
            <person name="Spatafora J.W."/>
        </authorList>
    </citation>
    <scope>NUCLEOTIDE SEQUENCE [LARGE SCALE GENOMIC DNA]</scope>
    <source>
        <strain evidence="4 5">CBS 120377</strain>
    </source>
</reference>
<dbReference type="AlphaFoldDB" id="A0A194XIH7"/>
<feature type="domain" description="Fe2OG dioxygenase" evidence="3">
    <location>
        <begin position="187"/>
        <end position="299"/>
    </location>
</feature>
<dbReference type="GO" id="GO:0016491">
    <property type="term" value="F:oxidoreductase activity"/>
    <property type="evidence" value="ECO:0007669"/>
    <property type="project" value="UniProtKB-KW"/>
</dbReference>
<dbReference type="InterPro" id="IPR027443">
    <property type="entry name" value="IPNS-like_sf"/>
</dbReference>
<dbReference type="InterPro" id="IPR044861">
    <property type="entry name" value="IPNS-like_FE2OG_OXY"/>
</dbReference>
<sequence length="338" mass="38377">MNAGLTEVLTTPRAFPSIELSRFISGSHDDQKRFCTEFVGALKTFGFVSLTRHGIDDVTVEEAIDWNRRFHALPVDIKLKAAHPKVAIPHRGYCYVGQEVVSNLTEQSTRHRHGSTVVDIKETFDQGLEDDQLCLNRWVDESDLPGFRSFMEAFFHICHAVHIVLLRCIEIGLELKPDTFVSRCSANTSELRLTHYPACDAETIRSGKANRISEHTDFGTLTLLFQDNVGGLEIEDQTHHGTYLPIVERRGEVIVNIGDCMQRWTNNVLVSTKHRVRLPVDYAEPRLGDRYSIAYFAKPGRDENVATLDEFISPSFPAKYGAMTAWNYFQARLNMLFV</sequence>
<evidence type="ECO:0000256" key="2">
    <source>
        <dbReference type="RuleBase" id="RU003682"/>
    </source>
</evidence>
<keyword evidence="2" id="KW-0479">Metal-binding</keyword>
<dbReference type="InterPro" id="IPR005123">
    <property type="entry name" value="Oxoglu/Fe-dep_dioxygenase_dom"/>
</dbReference>
<dbReference type="InterPro" id="IPR050231">
    <property type="entry name" value="Iron_ascorbate_oxido_reductase"/>
</dbReference>
<dbReference type="RefSeq" id="XP_018073927.1">
    <property type="nucleotide sequence ID" value="XM_018221956.1"/>
</dbReference>
<dbReference type="Pfam" id="PF03171">
    <property type="entry name" value="2OG-FeII_Oxy"/>
    <property type="match status" value="1"/>
</dbReference>
<dbReference type="InParanoid" id="A0A194XIH7"/>
<keyword evidence="5" id="KW-1185">Reference proteome</keyword>
<dbReference type="PANTHER" id="PTHR47990">
    <property type="entry name" value="2-OXOGLUTARATE (2OG) AND FE(II)-DEPENDENT OXYGENASE SUPERFAMILY PROTEIN-RELATED"/>
    <property type="match status" value="1"/>
</dbReference>
<evidence type="ECO:0000256" key="1">
    <source>
        <dbReference type="ARBA" id="ARBA00008056"/>
    </source>
</evidence>
<dbReference type="EMBL" id="KQ947411">
    <property type="protein sequence ID" value="KUJ19572.1"/>
    <property type="molecule type" value="Genomic_DNA"/>
</dbReference>
<dbReference type="KEGG" id="psco:LY89DRAFT_774072"/>
<gene>
    <name evidence="4" type="ORF">LY89DRAFT_774072</name>
</gene>
<proteinExistence type="inferred from homology"/>
<protein>
    <submittedName>
        <fullName evidence="4">Clavaminate synthase-like protein</fullName>
    </submittedName>
</protein>
<organism evidence="4 5">
    <name type="scientific">Mollisia scopiformis</name>
    <name type="common">Conifer needle endophyte fungus</name>
    <name type="synonym">Phialocephala scopiformis</name>
    <dbReference type="NCBI Taxonomy" id="149040"/>
    <lineage>
        <taxon>Eukaryota</taxon>
        <taxon>Fungi</taxon>
        <taxon>Dikarya</taxon>
        <taxon>Ascomycota</taxon>
        <taxon>Pezizomycotina</taxon>
        <taxon>Leotiomycetes</taxon>
        <taxon>Helotiales</taxon>
        <taxon>Mollisiaceae</taxon>
        <taxon>Mollisia</taxon>
    </lineage>
</organism>
<evidence type="ECO:0000259" key="3">
    <source>
        <dbReference type="PROSITE" id="PS51471"/>
    </source>
</evidence>
<evidence type="ECO:0000313" key="5">
    <source>
        <dbReference type="Proteomes" id="UP000070700"/>
    </source>
</evidence>
<dbReference type="Proteomes" id="UP000070700">
    <property type="component" value="Unassembled WGS sequence"/>
</dbReference>
<dbReference type="GeneID" id="28831682"/>
<name>A0A194XIH7_MOLSC</name>
<dbReference type="PROSITE" id="PS51471">
    <property type="entry name" value="FE2OG_OXY"/>
    <property type="match status" value="1"/>
</dbReference>
<dbReference type="OrthoDB" id="288590at2759"/>
<dbReference type="Gene3D" id="2.60.120.330">
    <property type="entry name" value="B-lactam Antibiotic, Isopenicillin N Synthase, Chain"/>
    <property type="match status" value="1"/>
</dbReference>
<evidence type="ECO:0000313" key="4">
    <source>
        <dbReference type="EMBL" id="KUJ19572.1"/>
    </source>
</evidence>
<accession>A0A194XIH7</accession>
<keyword evidence="2" id="KW-0408">Iron</keyword>
<dbReference type="SUPFAM" id="SSF51197">
    <property type="entry name" value="Clavaminate synthase-like"/>
    <property type="match status" value="1"/>
</dbReference>
<dbReference type="InterPro" id="IPR026992">
    <property type="entry name" value="DIOX_N"/>
</dbReference>
<comment type="similarity">
    <text evidence="1 2">Belongs to the iron/ascorbate-dependent oxidoreductase family.</text>
</comment>